<organism evidence="6 7">
    <name type="scientific">Rhodothermus profundi</name>
    <dbReference type="NCBI Taxonomy" id="633813"/>
    <lineage>
        <taxon>Bacteria</taxon>
        <taxon>Pseudomonadati</taxon>
        <taxon>Rhodothermota</taxon>
        <taxon>Rhodothermia</taxon>
        <taxon>Rhodothermales</taxon>
        <taxon>Rhodothermaceae</taxon>
        <taxon>Rhodothermus</taxon>
    </lineage>
</organism>
<evidence type="ECO:0000256" key="1">
    <source>
        <dbReference type="ARBA" id="ARBA00002591"/>
    </source>
</evidence>
<evidence type="ECO:0000256" key="2">
    <source>
        <dbReference type="ARBA" id="ARBA00004117"/>
    </source>
</evidence>
<dbReference type="STRING" id="633813.SAMN04488087_0573"/>
<keyword evidence="7" id="KW-1185">Reference proteome</keyword>
<comment type="similarity">
    <text evidence="5">Belongs to the FlgI family.</text>
</comment>
<dbReference type="PANTHER" id="PTHR30381:SF0">
    <property type="entry name" value="FLAGELLAR P-RING PROTEIN"/>
    <property type="match status" value="1"/>
</dbReference>
<dbReference type="AlphaFoldDB" id="A0A1M6QDQ5"/>
<feature type="chain" id="PRO_5013414007" description="Flagellar P-ring protein" evidence="5">
    <location>
        <begin position="20"/>
        <end position="369"/>
    </location>
</feature>
<proteinExistence type="inferred from homology"/>
<sequence length="369" mass="38374" precursor="true">MRHWIWIGLLFAAFLPAQGQDAGQARLKDLVTIEGAAPLQLIGYGLVVGLDRTGDRARGQRGAPYTVQSIANMLRRFGITVDPNLLRARNAAAVMVTATLDPFAAPGTRLDVTVSALGDARSLSGGVLLQTPLQDPTTGQVYAIAQGPISTGAVLASSFGSSVQINHTNTGRVPGGGVVIATPPVTLSGPQLGLVLKRPDFTNATRIAEAINGRFPNAAEVVHAGLVRINVPDGMDNPAQLLAELEPLTIAVDIPARVVINERTGTIVAGGNVRISEVMITYGSLVISTQAEPFVAQPPPLSQGETVTGARATIDVQEEVARSVVLGPNANVAQLAAALNELGLTARDIIAIFQAIERAGALQGELIIL</sequence>
<keyword evidence="6" id="KW-0282">Flagellum</keyword>
<dbReference type="PRINTS" id="PR01010">
    <property type="entry name" value="FLGPRINGFLGI"/>
</dbReference>
<dbReference type="GO" id="GO:0071973">
    <property type="term" value="P:bacterial-type flagellum-dependent cell motility"/>
    <property type="evidence" value="ECO:0007669"/>
    <property type="project" value="InterPro"/>
</dbReference>
<feature type="signal peptide" evidence="5">
    <location>
        <begin position="1"/>
        <end position="19"/>
    </location>
</feature>
<dbReference type="OrthoDB" id="9786431at2"/>
<protein>
    <recommendedName>
        <fullName evidence="5">Flagellar P-ring protein</fullName>
    </recommendedName>
    <alternativeName>
        <fullName evidence="5">Basal body P-ring protein</fullName>
    </alternativeName>
</protein>
<evidence type="ECO:0000313" key="7">
    <source>
        <dbReference type="Proteomes" id="UP000185812"/>
    </source>
</evidence>
<comment type="subunit">
    <text evidence="5">The basal body constitutes a major portion of the flagellar organelle and consists of four rings (L,P,S, and M) mounted on a central rod.</text>
</comment>
<dbReference type="HAMAP" id="MF_00416">
    <property type="entry name" value="FlgI"/>
    <property type="match status" value="1"/>
</dbReference>
<keyword evidence="6" id="KW-0969">Cilium</keyword>
<dbReference type="RefSeq" id="WP_072714423.1">
    <property type="nucleotide sequence ID" value="NZ_FRAU01000001.1"/>
</dbReference>
<evidence type="ECO:0000256" key="4">
    <source>
        <dbReference type="ARBA" id="ARBA00023143"/>
    </source>
</evidence>
<dbReference type="PANTHER" id="PTHR30381">
    <property type="entry name" value="FLAGELLAR P-RING PERIPLASMIC PROTEIN FLGI"/>
    <property type="match status" value="1"/>
</dbReference>
<dbReference type="Proteomes" id="UP000185812">
    <property type="component" value="Unassembled WGS sequence"/>
</dbReference>
<dbReference type="EMBL" id="FRAU01000001">
    <property type="protein sequence ID" value="SHK18207.1"/>
    <property type="molecule type" value="Genomic_DNA"/>
</dbReference>
<comment type="function">
    <text evidence="1 5">Assembles around the rod to form the L-ring and probably protects the motor/basal body from shearing forces during rotation.</text>
</comment>
<dbReference type="GO" id="GO:0005198">
    <property type="term" value="F:structural molecule activity"/>
    <property type="evidence" value="ECO:0007669"/>
    <property type="project" value="InterPro"/>
</dbReference>
<keyword evidence="6" id="KW-0966">Cell projection</keyword>
<name>A0A1M6QDQ5_9BACT</name>
<dbReference type="NCBIfam" id="NF003676">
    <property type="entry name" value="PRK05303.1"/>
    <property type="match status" value="1"/>
</dbReference>
<dbReference type="GO" id="GO:0030288">
    <property type="term" value="C:outer membrane-bounded periplasmic space"/>
    <property type="evidence" value="ECO:0007669"/>
    <property type="project" value="InterPro"/>
</dbReference>
<dbReference type="InterPro" id="IPR001782">
    <property type="entry name" value="Flag_FlgI"/>
</dbReference>
<dbReference type="GO" id="GO:0009428">
    <property type="term" value="C:bacterial-type flagellum basal body, distal rod, P ring"/>
    <property type="evidence" value="ECO:0007669"/>
    <property type="project" value="InterPro"/>
</dbReference>
<dbReference type="Pfam" id="PF02119">
    <property type="entry name" value="FlgI"/>
    <property type="match status" value="1"/>
</dbReference>
<evidence type="ECO:0000313" key="6">
    <source>
        <dbReference type="EMBL" id="SHK18207.1"/>
    </source>
</evidence>
<evidence type="ECO:0000256" key="5">
    <source>
        <dbReference type="HAMAP-Rule" id="MF_00416"/>
    </source>
</evidence>
<evidence type="ECO:0000256" key="3">
    <source>
        <dbReference type="ARBA" id="ARBA00022729"/>
    </source>
</evidence>
<keyword evidence="3 5" id="KW-0732">Signal</keyword>
<keyword evidence="4 5" id="KW-0975">Bacterial flagellum</keyword>
<gene>
    <name evidence="5" type="primary">flgI</name>
    <name evidence="6" type="ORF">SAMN04488087_0573</name>
</gene>
<comment type="subcellular location">
    <subcellularLocation>
        <location evidence="2 5">Bacterial flagellum basal body</location>
    </subcellularLocation>
</comment>
<reference evidence="7" key="1">
    <citation type="submission" date="2016-11" db="EMBL/GenBank/DDBJ databases">
        <authorList>
            <person name="Varghese N."/>
            <person name="Submissions S."/>
        </authorList>
    </citation>
    <scope>NUCLEOTIDE SEQUENCE [LARGE SCALE GENOMIC DNA]</scope>
    <source>
        <strain evidence="7">DSM 22212</strain>
    </source>
</reference>
<accession>A0A1M6QDQ5</accession>